<dbReference type="PIRSF" id="PIRSF009471">
    <property type="entry name" value="UCP009471"/>
    <property type="match status" value="1"/>
</dbReference>
<comment type="caution">
    <text evidence="2">The sequence shown here is derived from an EMBL/GenBank/DDBJ whole genome shotgun (WGS) entry which is preliminary data.</text>
</comment>
<sequence>MASVVVGLVVGAVSALVLLGNGQLLGRQQHAGGWFGNANAGSTAADPYTRAIIARIGLMALNRSETIYFHNYTDDRGDRLSQDCVYELSGGDLPARWWGVTIYAGDDFLPVNGDDAQSVDKTRMVRDADGRWTARVAATRADASNWISSKNAGTFSLGIRMYNPDPGARDDPATIPFPVLKRLSCAGDQA</sequence>
<dbReference type="Pfam" id="PF06742">
    <property type="entry name" value="DUF1214"/>
    <property type="match status" value="1"/>
</dbReference>
<dbReference type="InterPro" id="IPR037049">
    <property type="entry name" value="DUF1214_C_sf"/>
</dbReference>
<accession>A0ABV1NML0</accession>
<keyword evidence="3" id="KW-1185">Reference proteome</keyword>
<feature type="domain" description="DUF1214" evidence="1">
    <location>
        <begin position="65"/>
        <end position="165"/>
    </location>
</feature>
<protein>
    <submittedName>
        <fullName evidence="2">DUF1214 domain-containing protein</fullName>
    </submittedName>
</protein>
<dbReference type="EMBL" id="JBEGDD010000003">
    <property type="protein sequence ID" value="MEQ7154559.1"/>
    <property type="molecule type" value="Genomic_DNA"/>
</dbReference>
<gene>
    <name evidence="2" type="ORF">ABN401_04965</name>
</gene>
<organism evidence="2 3">
    <name type="scientific">Brevundimonas aurifodinae</name>
    <dbReference type="NCBI Taxonomy" id="1508312"/>
    <lineage>
        <taxon>Bacteria</taxon>
        <taxon>Pseudomonadati</taxon>
        <taxon>Pseudomonadota</taxon>
        <taxon>Alphaproteobacteria</taxon>
        <taxon>Caulobacterales</taxon>
        <taxon>Caulobacteraceae</taxon>
        <taxon>Brevundimonas</taxon>
    </lineage>
</organism>
<evidence type="ECO:0000313" key="2">
    <source>
        <dbReference type="EMBL" id="MEQ7154559.1"/>
    </source>
</evidence>
<evidence type="ECO:0000259" key="1">
    <source>
        <dbReference type="Pfam" id="PF06742"/>
    </source>
</evidence>
<proteinExistence type="predicted"/>
<dbReference type="PANTHER" id="PTHR36509:SF2">
    <property type="entry name" value="BLL3101 PROTEIN"/>
    <property type="match status" value="1"/>
</dbReference>
<dbReference type="Proteomes" id="UP001445732">
    <property type="component" value="Unassembled WGS sequence"/>
</dbReference>
<dbReference type="InterPro" id="IPR012038">
    <property type="entry name" value="UCP009471"/>
</dbReference>
<reference evidence="2 3" key="1">
    <citation type="submission" date="2024-06" db="EMBL/GenBank/DDBJ databases">
        <title>Brevundimonas sp. C11.</title>
        <authorList>
            <person name="Maltman C."/>
        </authorList>
    </citation>
    <scope>NUCLEOTIDE SEQUENCE [LARGE SCALE GENOMIC DNA]</scope>
    <source>
        <strain evidence="2 3">C11</strain>
    </source>
</reference>
<dbReference type="Gene3D" id="2.60.120.600">
    <property type="entry name" value="Domain of unknown function DUF1214, C-terminal domain"/>
    <property type="match status" value="1"/>
</dbReference>
<evidence type="ECO:0000313" key="3">
    <source>
        <dbReference type="Proteomes" id="UP001445732"/>
    </source>
</evidence>
<dbReference type="InterPro" id="IPR010621">
    <property type="entry name" value="DUF1214"/>
</dbReference>
<name>A0ABV1NML0_9CAUL</name>
<dbReference type="PANTHER" id="PTHR36509">
    <property type="entry name" value="BLL3101 PROTEIN"/>
    <property type="match status" value="1"/>
</dbReference>
<dbReference type="RefSeq" id="WP_349683848.1">
    <property type="nucleotide sequence ID" value="NZ_JBEGDD010000003.1"/>
</dbReference>
<dbReference type="SUPFAM" id="SSF160935">
    <property type="entry name" value="VPA0735-like"/>
    <property type="match status" value="1"/>
</dbReference>